<feature type="compositionally biased region" description="Polar residues" evidence="1">
    <location>
        <begin position="79"/>
        <end position="89"/>
    </location>
</feature>
<accession>A0A812NCP6</accession>
<sequence length="89" mass="10036">MFYLDDVSEMVEHVHRKAMAAEQRQQVQDVWEVGESTNRDEAMMQAFLCRFADSLATRSPEPSLGAAPRLKLPKPSSWCEESQATPSPP</sequence>
<keyword evidence="3" id="KW-1185">Reference proteome</keyword>
<name>A0A812NCP6_9DINO</name>
<feature type="region of interest" description="Disordered" evidence="1">
    <location>
        <begin position="58"/>
        <end position="89"/>
    </location>
</feature>
<organism evidence="2 3">
    <name type="scientific">Symbiodinium natans</name>
    <dbReference type="NCBI Taxonomy" id="878477"/>
    <lineage>
        <taxon>Eukaryota</taxon>
        <taxon>Sar</taxon>
        <taxon>Alveolata</taxon>
        <taxon>Dinophyceae</taxon>
        <taxon>Suessiales</taxon>
        <taxon>Symbiodiniaceae</taxon>
        <taxon>Symbiodinium</taxon>
    </lineage>
</organism>
<proteinExistence type="predicted"/>
<evidence type="ECO:0000313" key="3">
    <source>
        <dbReference type="Proteomes" id="UP000604046"/>
    </source>
</evidence>
<dbReference type="EMBL" id="CAJNDS010002082">
    <property type="protein sequence ID" value="CAE7314191.1"/>
    <property type="molecule type" value="Genomic_DNA"/>
</dbReference>
<evidence type="ECO:0000256" key="1">
    <source>
        <dbReference type="SAM" id="MobiDB-lite"/>
    </source>
</evidence>
<evidence type="ECO:0000313" key="2">
    <source>
        <dbReference type="EMBL" id="CAE7314191.1"/>
    </source>
</evidence>
<protein>
    <submittedName>
        <fullName evidence="2">Uncharacterized protein</fullName>
    </submittedName>
</protein>
<comment type="caution">
    <text evidence="2">The sequence shown here is derived from an EMBL/GenBank/DDBJ whole genome shotgun (WGS) entry which is preliminary data.</text>
</comment>
<dbReference type="Proteomes" id="UP000604046">
    <property type="component" value="Unassembled WGS sequence"/>
</dbReference>
<reference evidence="2" key="1">
    <citation type="submission" date="2021-02" db="EMBL/GenBank/DDBJ databases">
        <authorList>
            <person name="Dougan E. K."/>
            <person name="Rhodes N."/>
            <person name="Thang M."/>
            <person name="Chan C."/>
        </authorList>
    </citation>
    <scope>NUCLEOTIDE SEQUENCE</scope>
</reference>
<gene>
    <name evidence="2" type="ORF">SNAT2548_LOCUS16490</name>
</gene>
<dbReference type="AlphaFoldDB" id="A0A812NCP6"/>